<dbReference type="Proteomes" id="UP000222256">
    <property type="component" value="Segment"/>
</dbReference>
<organism evidence="2 3">
    <name type="scientific">Pseudoalteromonas phage J2-1</name>
    <dbReference type="NCBI Taxonomy" id="2023998"/>
    <lineage>
        <taxon>Viruses</taxon>
        <taxon>Duplodnaviria</taxon>
        <taxon>Heunggongvirae</taxon>
        <taxon>Uroviricota</taxon>
        <taxon>Caudoviricetes</taxon>
        <taxon>Qingdaovirus</taxon>
        <taxon>Qingdaovirus J21</taxon>
    </lineage>
</organism>
<evidence type="ECO:0000313" key="2">
    <source>
        <dbReference type="EMBL" id="ASU03341.1"/>
    </source>
</evidence>
<protein>
    <submittedName>
        <fullName evidence="2">Putative phosphatase</fullName>
    </submittedName>
</protein>
<keyword evidence="3" id="KW-1185">Reference proteome</keyword>
<proteinExistence type="predicted"/>
<dbReference type="KEGG" id="vg:54981664"/>
<dbReference type="Pfam" id="PF01661">
    <property type="entry name" value="Macro"/>
    <property type="match status" value="1"/>
</dbReference>
<dbReference type="InterPro" id="IPR043472">
    <property type="entry name" value="Macro_dom-like"/>
</dbReference>
<feature type="domain" description="Macro" evidence="1">
    <location>
        <begin position="1"/>
        <end position="158"/>
    </location>
</feature>
<dbReference type="RefSeq" id="YP_009791482.1">
    <property type="nucleotide sequence ID" value="NC_047839.1"/>
</dbReference>
<name>A0A223LH49_9CAUD</name>
<dbReference type="PROSITE" id="PS51154">
    <property type="entry name" value="MACRO"/>
    <property type="match status" value="1"/>
</dbReference>
<evidence type="ECO:0000259" key="1">
    <source>
        <dbReference type="PROSITE" id="PS51154"/>
    </source>
</evidence>
<dbReference type="InterPro" id="IPR002589">
    <property type="entry name" value="Macro_dom"/>
</dbReference>
<dbReference type="Gene3D" id="3.40.220.10">
    <property type="entry name" value="Leucine Aminopeptidase, subunit E, domain 1"/>
    <property type="match status" value="1"/>
</dbReference>
<reference evidence="2 3" key="1">
    <citation type="submission" date="2017-06" db="EMBL/GenBank/DDBJ databases">
        <title>A Novel Lytic Pseudoalteromonas phage Isolated from Qingdao coast of China.</title>
        <authorList>
            <person name="Li H."/>
        </authorList>
    </citation>
    <scope>NUCLEOTIDE SEQUENCE [LARGE SCALE GENOMIC DNA]</scope>
</reference>
<accession>A0A223LH49</accession>
<sequence>MKIIKGNAVDALLNGEIDYLVHGTNSKGVYKSGIAGEIRKRIPEAYQAYMKQHQQWIDFGKKNIPLGDLSNGGKVINLCSQEYYGRSGKRYANYGAIASGFCNLFTYLQDIDTRNPRDLKIGVPWIGAGLGGCEQEIIKELIDHCLDGCYASVTIYEL</sequence>
<dbReference type="SUPFAM" id="SSF52949">
    <property type="entry name" value="Macro domain-like"/>
    <property type="match status" value="1"/>
</dbReference>
<dbReference type="GeneID" id="54981664"/>
<evidence type="ECO:0000313" key="3">
    <source>
        <dbReference type="Proteomes" id="UP000222256"/>
    </source>
</evidence>
<dbReference type="EMBL" id="MF370964">
    <property type="protein sequence ID" value="ASU03341.1"/>
    <property type="molecule type" value="Genomic_DNA"/>
</dbReference>